<organism evidence="2 3">
    <name type="scientific">Novosphingobium rhizovicinum</name>
    <dbReference type="NCBI Taxonomy" id="3228928"/>
    <lineage>
        <taxon>Bacteria</taxon>
        <taxon>Pseudomonadati</taxon>
        <taxon>Pseudomonadota</taxon>
        <taxon>Alphaproteobacteria</taxon>
        <taxon>Sphingomonadales</taxon>
        <taxon>Sphingomonadaceae</taxon>
        <taxon>Novosphingobium</taxon>
    </lineage>
</organism>
<dbReference type="PROSITE" id="PS51318">
    <property type="entry name" value="TAT"/>
    <property type="match status" value="1"/>
</dbReference>
<feature type="domain" description="Beta-lactamase-related" evidence="1">
    <location>
        <begin position="53"/>
        <end position="399"/>
    </location>
</feature>
<reference evidence="2 3" key="1">
    <citation type="submission" date="2024-06" db="EMBL/GenBank/DDBJ databases">
        <title>Novosphingobium rhizovicinus M1R2S20.</title>
        <authorList>
            <person name="Sun J.-Q."/>
        </authorList>
    </citation>
    <scope>NUCLEOTIDE SEQUENCE [LARGE SCALE GENOMIC DNA]</scope>
    <source>
        <strain evidence="2 3">M1R2S20</strain>
    </source>
</reference>
<dbReference type="Gene3D" id="3.40.710.10">
    <property type="entry name" value="DD-peptidase/beta-lactamase superfamily"/>
    <property type="match status" value="1"/>
</dbReference>
<evidence type="ECO:0000313" key="3">
    <source>
        <dbReference type="Proteomes" id="UP001556118"/>
    </source>
</evidence>
<sequence length="435" mass="46550">MNRRLSQLESALDRRTLLSLGALAGLGTMMPGLLRAAEQPSIMPHVKAVVEKWVGPGKFPGLVASLGLPGREAQFVARGSEGFTDLDPVTPDSLFRVYSMTKPVTGMAAMQLIAEGKMALDQPLYEILPQFRHMQVQDTYDGSLTALHPAAQPITIRQLLTHTSGIGYSIIQKGPIAELMVEKGLVAGQVTRLPVPGLFRSQPVKGLDVFADRLAQIPLVYDPGTRWSYSMGLDLMGRVIEVVSGKPFDVYLQDTIFKPAGMNDTGFQVAPSDADRLTTNYGILKGIFVPIDEGAQSIYLDEPAFPFGGAGLVSSPRDYDRFLRVLAQFGEIDGKRVLAEEAVRLGTSNLLPPGVPGPSIMGPVSAFGAGGRVGLGDEAGVFGWAGAAGTVAMVDMIHGFRSQIFAQFMPPTALNLLPEFQAALKADVMALLQKA</sequence>
<accession>A0ABV3RBT1</accession>
<name>A0ABV3RBT1_9SPHN</name>
<dbReference type="EC" id="3.-.-.-" evidence="2"/>
<keyword evidence="3" id="KW-1185">Reference proteome</keyword>
<dbReference type="InterPro" id="IPR006311">
    <property type="entry name" value="TAT_signal"/>
</dbReference>
<evidence type="ECO:0000313" key="2">
    <source>
        <dbReference type="EMBL" id="MEW9855134.1"/>
    </source>
</evidence>
<dbReference type="Proteomes" id="UP001556118">
    <property type="component" value="Unassembled WGS sequence"/>
</dbReference>
<dbReference type="PANTHER" id="PTHR43283:SF3">
    <property type="entry name" value="BETA-LACTAMASE FAMILY PROTEIN (AFU_ORTHOLOGUE AFUA_5G07500)"/>
    <property type="match status" value="1"/>
</dbReference>
<dbReference type="PANTHER" id="PTHR43283">
    <property type="entry name" value="BETA-LACTAMASE-RELATED"/>
    <property type="match status" value="1"/>
</dbReference>
<protein>
    <submittedName>
        <fullName evidence="2">Serine hydrolase domain-containing protein</fullName>
        <ecNumber evidence="2">3.-.-.-</ecNumber>
    </submittedName>
</protein>
<evidence type="ECO:0000259" key="1">
    <source>
        <dbReference type="Pfam" id="PF00144"/>
    </source>
</evidence>
<comment type="caution">
    <text evidence="2">The sequence shown here is derived from an EMBL/GenBank/DDBJ whole genome shotgun (WGS) entry which is preliminary data.</text>
</comment>
<dbReference type="InterPro" id="IPR012338">
    <property type="entry name" value="Beta-lactam/transpept-like"/>
</dbReference>
<dbReference type="SUPFAM" id="SSF56601">
    <property type="entry name" value="beta-lactamase/transpeptidase-like"/>
    <property type="match status" value="1"/>
</dbReference>
<gene>
    <name evidence="2" type="ORF">ABUH87_08060</name>
</gene>
<keyword evidence="2" id="KW-0378">Hydrolase</keyword>
<proteinExistence type="predicted"/>
<dbReference type="RefSeq" id="WP_367772324.1">
    <property type="nucleotide sequence ID" value="NZ_JBFNXR010000022.1"/>
</dbReference>
<dbReference type="EMBL" id="JBFNXR010000022">
    <property type="protein sequence ID" value="MEW9855134.1"/>
    <property type="molecule type" value="Genomic_DNA"/>
</dbReference>
<dbReference type="Pfam" id="PF00144">
    <property type="entry name" value="Beta-lactamase"/>
    <property type="match status" value="1"/>
</dbReference>
<dbReference type="GO" id="GO:0016787">
    <property type="term" value="F:hydrolase activity"/>
    <property type="evidence" value="ECO:0007669"/>
    <property type="project" value="UniProtKB-KW"/>
</dbReference>
<dbReference type="InterPro" id="IPR001466">
    <property type="entry name" value="Beta-lactam-related"/>
</dbReference>
<dbReference type="InterPro" id="IPR050789">
    <property type="entry name" value="Diverse_Enzym_Activities"/>
</dbReference>